<evidence type="ECO:0000256" key="15">
    <source>
        <dbReference type="ARBA" id="ARBA00023317"/>
    </source>
</evidence>
<keyword evidence="10 17" id="KW-0418">Kinase</keyword>
<evidence type="ECO:0000259" key="18">
    <source>
        <dbReference type="Pfam" id="PF00224"/>
    </source>
</evidence>
<dbReference type="InterPro" id="IPR015813">
    <property type="entry name" value="Pyrv/PenolPyrv_kinase-like_dom"/>
</dbReference>
<evidence type="ECO:0000313" key="20">
    <source>
        <dbReference type="EMBL" id="KXB53957.1"/>
    </source>
</evidence>
<dbReference type="UniPathway" id="UPA00109">
    <property type="reaction ID" value="UER00188"/>
</dbReference>
<feature type="domain" description="Pyruvate kinase C-terminal" evidence="19">
    <location>
        <begin position="374"/>
        <end position="490"/>
    </location>
</feature>
<keyword evidence="9" id="KW-0547">Nucleotide-binding</keyword>
<comment type="caution">
    <text evidence="20">The sequence shown here is derived from an EMBL/GenBank/DDBJ whole genome shotgun (WGS) entry which is preliminary data.</text>
</comment>
<name>A0A133ZEU4_9FIRM</name>
<keyword evidence="11" id="KW-0067">ATP-binding</keyword>
<dbReference type="NCBIfam" id="NF004978">
    <property type="entry name" value="PRK06354.1"/>
    <property type="match status" value="1"/>
</dbReference>
<organism evidence="20 21">
    <name type="scientific">Lachnoanaerobaculum saburreum</name>
    <dbReference type="NCBI Taxonomy" id="467210"/>
    <lineage>
        <taxon>Bacteria</taxon>
        <taxon>Bacillati</taxon>
        <taxon>Bacillota</taxon>
        <taxon>Clostridia</taxon>
        <taxon>Lachnospirales</taxon>
        <taxon>Lachnospiraceae</taxon>
        <taxon>Lachnoanaerobaculum</taxon>
    </lineage>
</organism>
<sequence length="494" mass="54276">MSGSILACRKIKRKRKMKRTKIICTMGPNTNDKKLMKDMAIAGMDVARFNFSHGDYEEHLGRLNILREVREETGKEVAALLDTKGPEIRTGLLEGGNKVTLVAGNEYTLTINECVGNDKKGFINYSGLNEDVKAGDKILIDDGLIALEVTNVDGPDIHTKVLNGGELGEKKGVNVPGVSIKLPALTQKDIEDIKFACDNGFEFIAASFIRNGDAVRQIKEILAEKHANIQVISKIENQEGIDNMDDIIEASDGIMVARGDMGVEIDAARLPFIQKKLIEKCSVAGKPVITATQMLDSMIRNPRPTRAEVSDVANAIYDGTDAIMLSGESAMGKYPLEALKMMVKIAKETEIHLDHTQYRNRKVNKMDKKNISNQVGYAAVSTADQLEAKAIIAPSISGFTTRMLSKWRSTIPVYGMSPSITTIRQMQLLYGVVPVFAKRADTTDVLIESSIDILKREKYLKSGDLVVVTAGIIPKKADRGPARYTNTMQVETVK</sequence>
<dbReference type="InterPro" id="IPR036918">
    <property type="entry name" value="Pyrv_Knase_C_sf"/>
</dbReference>
<feature type="domain" description="Pyruvate kinase barrel" evidence="18">
    <location>
        <begin position="17"/>
        <end position="338"/>
    </location>
</feature>
<evidence type="ECO:0000259" key="19">
    <source>
        <dbReference type="Pfam" id="PF02887"/>
    </source>
</evidence>
<dbReference type="Pfam" id="PF02887">
    <property type="entry name" value="PK_C"/>
    <property type="match status" value="1"/>
</dbReference>
<keyword evidence="12 17" id="KW-0460">Magnesium</keyword>
<dbReference type="Gene3D" id="2.40.33.10">
    <property type="entry name" value="PK beta-barrel domain-like"/>
    <property type="match status" value="1"/>
</dbReference>
<keyword evidence="13" id="KW-0630">Potassium</keyword>
<proteinExistence type="inferred from homology"/>
<evidence type="ECO:0000256" key="1">
    <source>
        <dbReference type="ARBA" id="ARBA00001946"/>
    </source>
</evidence>
<dbReference type="InterPro" id="IPR040442">
    <property type="entry name" value="Pyrv_kinase-like_dom_sf"/>
</dbReference>
<dbReference type="PANTHER" id="PTHR11817">
    <property type="entry name" value="PYRUVATE KINASE"/>
    <property type="match status" value="1"/>
</dbReference>
<dbReference type="GO" id="GO:0006950">
    <property type="term" value="P:response to stress"/>
    <property type="evidence" value="ECO:0007669"/>
    <property type="project" value="UniProtKB-ARBA"/>
</dbReference>
<evidence type="ECO:0000256" key="6">
    <source>
        <dbReference type="ARBA" id="ARBA00018587"/>
    </source>
</evidence>
<comment type="cofactor">
    <cofactor evidence="1">
        <name>Mg(2+)</name>
        <dbReference type="ChEBI" id="CHEBI:18420"/>
    </cofactor>
</comment>
<evidence type="ECO:0000256" key="2">
    <source>
        <dbReference type="ARBA" id="ARBA00001958"/>
    </source>
</evidence>
<evidence type="ECO:0000256" key="8">
    <source>
        <dbReference type="ARBA" id="ARBA00022723"/>
    </source>
</evidence>
<evidence type="ECO:0000313" key="21">
    <source>
        <dbReference type="Proteomes" id="UP000070394"/>
    </source>
</evidence>
<evidence type="ECO:0000256" key="11">
    <source>
        <dbReference type="ARBA" id="ARBA00022840"/>
    </source>
</evidence>
<evidence type="ECO:0000256" key="10">
    <source>
        <dbReference type="ARBA" id="ARBA00022777"/>
    </source>
</evidence>
<dbReference type="PROSITE" id="PS00110">
    <property type="entry name" value="PYRUVATE_KINASE"/>
    <property type="match status" value="1"/>
</dbReference>
<evidence type="ECO:0000256" key="9">
    <source>
        <dbReference type="ARBA" id="ARBA00022741"/>
    </source>
</evidence>
<reference evidence="21" key="1">
    <citation type="submission" date="2016-01" db="EMBL/GenBank/DDBJ databases">
        <authorList>
            <person name="Mitreva M."/>
            <person name="Pepin K.H."/>
            <person name="Mihindukulasuriya K.A."/>
            <person name="Fulton R."/>
            <person name="Fronick C."/>
            <person name="O'Laughlin M."/>
            <person name="Miner T."/>
            <person name="Herter B."/>
            <person name="Rosa B.A."/>
            <person name="Cordes M."/>
            <person name="Tomlinson C."/>
            <person name="Wollam A."/>
            <person name="Palsikar V.B."/>
            <person name="Mardis E.R."/>
            <person name="Wilson R.K."/>
        </authorList>
    </citation>
    <scope>NUCLEOTIDE SEQUENCE [LARGE SCALE GENOMIC DNA]</scope>
    <source>
        <strain evidence="21">DNF00896</strain>
    </source>
</reference>
<evidence type="ECO:0000256" key="4">
    <source>
        <dbReference type="ARBA" id="ARBA00008663"/>
    </source>
</evidence>
<keyword evidence="8" id="KW-0479">Metal-binding</keyword>
<dbReference type="PRINTS" id="PR01050">
    <property type="entry name" value="PYRUVTKNASE"/>
</dbReference>
<keyword evidence="14 17" id="KW-0324">Glycolysis</keyword>
<protein>
    <recommendedName>
        <fullName evidence="6 16">Pyruvate kinase</fullName>
        <ecNumber evidence="5 16">2.7.1.40</ecNumber>
    </recommendedName>
</protein>
<dbReference type="GO" id="GO:0016301">
    <property type="term" value="F:kinase activity"/>
    <property type="evidence" value="ECO:0007669"/>
    <property type="project" value="UniProtKB-KW"/>
</dbReference>
<accession>A0A133ZEU4</accession>
<gene>
    <name evidence="20" type="ORF">HMPREF1866_02471</name>
</gene>
<keyword evidence="15 20" id="KW-0670">Pyruvate</keyword>
<dbReference type="InterPro" id="IPR015793">
    <property type="entry name" value="Pyrv_Knase_brl"/>
</dbReference>
<dbReference type="InterPro" id="IPR001697">
    <property type="entry name" value="Pyr_Knase"/>
</dbReference>
<dbReference type="GO" id="GO:0005524">
    <property type="term" value="F:ATP binding"/>
    <property type="evidence" value="ECO:0007669"/>
    <property type="project" value="UniProtKB-KW"/>
</dbReference>
<dbReference type="NCBIfam" id="TIGR01064">
    <property type="entry name" value="pyruv_kin"/>
    <property type="match status" value="1"/>
</dbReference>
<dbReference type="Gene3D" id="3.40.1380.20">
    <property type="entry name" value="Pyruvate kinase, C-terminal domain"/>
    <property type="match status" value="1"/>
</dbReference>
<dbReference type="InterPro" id="IPR015806">
    <property type="entry name" value="Pyrv_Knase_insert_dom_sf"/>
</dbReference>
<evidence type="ECO:0000256" key="13">
    <source>
        <dbReference type="ARBA" id="ARBA00022958"/>
    </source>
</evidence>
<dbReference type="STRING" id="467210.HMPREF1866_02471"/>
<dbReference type="InterPro" id="IPR015795">
    <property type="entry name" value="Pyrv_Knase_C"/>
</dbReference>
<keyword evidence="7 17" id="KW-0808">Transferase</keyword>
<evidence type="ECO:0000256" key="5">
    <source>
        <dbReference type="ARBA" id="ARBA00012142"/>
    </source>
</evidence>
<dbReference type="SUPFAM" id="SSF51621">
    <property type="entry name" value="Phosphoenolpyruvate/pyruvate domain"/>
    <property type="match status" value="1"/>
</dbReference>
<evidence type="ECO:0000256" key="3">
    <source>
        <dbReference type="ARBA" id="ARBA00004997"/>
    </source>
</evidence>
<comment type="similarity">
    <text evidence="4 17">Belongs to the pyruvate kinase family.</text>
</comment>
<dbReference type="SUPFAM" id="SSF50800">
    <property type="entry name" value="PK beta-barrel domain-like"/>
    <property type="match status" value="1"/>
</dbReference>
<comment type="catalytic activity">
    <reaction evidence="17">
        <text>pyruvate + ATP = phosphoenolpyruvate + ADP + H(+)</text>
        <dbReference type="Rhea" id="RHEA:18157"/>
        <dbReference type="ChEBI" id="CHEBI:15361"/>
        <dbReference type="ChEBI" id="CHEBI:15378"/>
        <dbReference type="ChEBI" id="CHEBI:30616"/>
        <dbReference type="ChEBI" id="CHEBI:58702"/>
        <dbReference type="ChEBI" id="CHEBI:456216"/>
        <dbReference type="EC" id="2.7.1.40"/>
    </reaction>
</comment>
<dbReference type="EMBL" id="LSDA01000137">
    <property type="protein sequence ID" value="KXB53957.1"/>
    <property type="molecule type" value="Genomic_DNA"/>
</dbReference>
<evidence type="ECO:0000256" key="16">
    <source>
        <dbReference type="NCBIfam" id="TIGR01064"/>
    </source>
</evidence>
<comment type="cofactor">
    <cofactor evidence="2">
        <name>K(+)</name>
        <dbReference type="ChEBI" id="CHEBI:29103"/>
    </cofactor>
</comment>
<dbReference type="GO" id="GO:0000287">
    <property type="term" value="F:magnesium ion binding"/>
    <property type="evidence" value="ECO:0007669"/>
    <property type="project" value="UniProtKB-UniRule"/>
</dbReference>
<dbReference type="GO" id="GO:0030955">
    <property type="term" value="F:potassium ion binding"/>
    <property type="evidence" value="ECO:0007669"/>
    <property type="project" value="UniProtKB-UniRule"/>
</dbReference>
<dbReference type="InterPro" id="IPR011037">
    <property type="entry name" value="Pyrv_Knase-like_insert_dom_sf"/>
</dbReference>
<evidence type="ECO:0000256" key="12">
    <source>
        <dbReference type="ARBA" id="ARBA00022842"/>
    </source>
</evidence>
<dbReference type="NCBIfam" id="NF004491">
    <property type="entry name" value="PRK05826.1"/>
    <property type="match status" value="1"/>
</dbReference>
<evidence type="ECO:0000256" key="7">
    <source>
        <dbReference type="ARBA" id="ARBA00022679"/>
    </source>
</evidence>
<dbReference type="AlphaFoldDB" id="A0A133ZEU4"/>
<dbReference type="Proteomes" id="UP000070394">
    <property type="component" value="Unassembled WGS sequence"/>
</dbReference>
<dbReference type="GO" id="GO:0004743">
    <property type="term" value="F:pyruvate kinase activity"/>
    <property type="evidence" value="ECO:0007669"/>
    <property type="project" value="UniProtKB-UniRule"/>
</dbReference>
<dbReference type="Gene3D" id="3.20.20.60">
    <property type="entry name" value="Phosphoenolpyruvate-binding domains"/>
    <property type="match status" value="1"/>
</dbReference>
<dbReference type="Pfam" id="PF00224">
    <property type="entry name" value="PK"/>
    <property type="match status" value="1"/>
</dbReference>
<dbReference type="FunFam" id="3.20.20.60:FF:000001">
    <property type="entry name" value="Pyruvate kinase"/>
    <property type="match status" value="1"/>
</dbReference>
<dbReference type="EC" id="2.7.1.40" evidence="5 16"/>
<keyword evidence="21" id="KW-1185">Reference proteome</keyword>
<comment type="pathway">
    <text evidence="3 17">Carbohydrate degradation; glycolysis; pyruvate from D-glyceraldehyde 3-phosphate: step 5/5.</text>
</comment>
<dbReference type="InterPro" id="IPR018209">
    <property type="entry name" value="Pyrv_Knase_AS"/>
</dbReference>
<dbReference type="FunFam" id="2.40.33.10:FF:000001">
    <property type="entry name" value="Pyruvate kinase"/>
    <property type="match status" value="1"/>
</dbReference>
<dbReference type="PATRIC" id="fig|467210.3.peg.2445"/>
<dbReference type="SUPFAM" id="SSF52935">
    <property type="entry name" value="PK C-terminal domain-like"/>
    <property type="match status" value="1"/>
</dbReference>
<evidence type="ECO:0000256" key="14">
    <source>
        <dbReference type="ARBA" id="ARBA00023152"/>
    </source>
</evidence>
<evidence type="ECO:0000256" key="17">
    <source>
        <dbReference type="RuleBase" id="RU000504"/>
    </source>
</evidence>